<evidence type="ECO:0000256" key="2">
    <source>
        <dbReference type="ARBA" id="ARBA00022771"/>
    </source>
</evidence>
<dbReference type="RefSeq" id="WP_038245868.1">
    <property type="nucleotide sequence ID" value="NZ_BNER01000009.1"/>
</dbReference>
<dbReference type="GO" id="GO:0008270">
    <property type="term" value="F:zinc ion binding"/>
    <property type="evidence" value="ECO:0007669"/>
    <property type="project" value="UniProtKB-KW"/>
</dbReference>
<dbReference type="STRING" id="1462526.BN990_03614"/>
<evidence type="ECO:0000259" key="4">
    <source>
        <dbReference type="PROSITE" id="PS51266"/>
    </source>
</evidence>
<dbReference type="InterPro" id="IPR008913">
    <property type="entry name" value="Znf_CHY"/>
</dbReference>
<name>A0A024QGB4_9BACI</name>
<dbReference type="eggNOG" id="COG4357">
    <property type="taxonomic scope" value="Bacteria"/>
</dbReference>
<proteinExistence type="predicted"/>
<keyword evidence="6" id="KW-1185">Reference proteome</keyword>
<evidence type="ECO:0000313" key="6">
    <source>
        <dbReference type="Proteomes" id="UP000028875"/>
    </source>
</evidence>
<protein>
    <recommendedName>
        <fullName evidence="4">CHY-type domain-containing protein</fullName>
    </recommendedName>
</protein>
<keyword evidence="2" id="KW-0863">Zinc-finger</keyword>
<sequence>MIPIYGQVVDQETRCVHYHSTKDIIAIKFKCCGKYYPCYQCHQAEGHKISVWKKEEFDHKVILCGVCKTEFTIRQYQQMDKCTCCGSMFNEGCKLHHHLYFE</sequence>
<organism evidence="5 6">
    <name type="scientific">Virgibacillus massiliensis</name>
    <dbReference type="NCBI Taxonomy" id="1462526"/>
    <lineage>
        <taxon>Bacteria</taxon>
        <taxon>Bacillati</taxon>
        <taxon>Bacillota</taxon>
        <taxon>Bacilli</taxon>
        <taxon>Bacillales</taxon>
        <taxon>Bacillaceae</taxon>
        <taxon>Virgibacillus</taxon>
    </lineage>
</organism>
<comment type="caution">
    <text evidence="5">The sequence shown here is derived from an EMBL/GenBank/DDBJ whole genome shotgun (WGS) entry which is preliminary data.</text>
</comment>
<accession>A0A024QGB4</accession>
<keyword evidence="1" id="KW-0479">Metal-binding</keyword>
<reference evidence="6" key="2">
    <citation type="submission" date="2014-05" db="EMBL/GenBank/DDBJ databases">
        <title>Draft genome sequence of Virgibacillus massiliensis Vm-5.</title>
        <authorList>
            <person name="Khelaifia S."/>
            <person name="Croce O."/>
            <person name="Lagier J.C."/>
            <person name="Raoult D."/>
        </authorList>
    </citation>
    <scope>NUCLEOTIDE SEQUENCE [LARGE SCALE GENOMIC DNA]</scope>
    <source>
        <strain evidence="6">Vm-5</strain>
    </source>
</reference>
<dbReference type="SUPFAM" id="SSF161219">
    <property type="entry name" value="CHY zinc finger-like"/>
    <property type="match status" value="1"/>
</dbReference>
<evidence type="ECO:0000313" key="5">
    <source>
        <dbReference type="EMBL" id="CDQ41255.1"/>
    </source>
</evidence>
<evidence type="ECO:0000256" key="3">
    <source>
        <dbReference type="ARBA" id="ARBA00022833"/>
    </source>
</evidence>
<dbReference type="Proteomes" id="UP000028875">
    <property type="component" value="Unassembled WGS sequence"/>
</dbReference>
<dbReference type="EMBL" id="CCDP010000002">
    <property type="protein sequence ID" value="CDQ41255.1"/>
    <property type="molecule type" value="Genomic_DNA"/>
</dbReference>
<dbReference type="AlphaFoldDB" id="A0A024QGB4"/>
<evidence type="ECO:0000256" key="1">
    <source>
        <dbReference type="ARBA" id="ARBA00022723"/>
    </source>
</evidence>
<dbReference type="PIRSF" id="PIRSF017292">
    <property type="entry name" value="UCP017292_Znf_CHY"/>
    <property type="match status" value="1"/>
</dbReference>
<gene>
    <name evidence="5" type="ORF">BN990_03614</name>
</gene>
<dbReference type="PROSITE" id="PS51266">
    <property type="entry name" value="ZF_CHY"/>
    <property type="match status" value="1"/>
</dbReference>
<dbReference type="Pfam" id="PF05495">
    <property type="entry name" value="zf-CHY"/>
    <property type="match status" value="1"/>
</dbReference>
<keyword evidence="3" id="KW-0862">Zinc</keyword>
<dbReference type="OrthoDB" id="882119at2"/>
<dbReference type="InterPro" id="IPR016694">
    <property type="entry name" value="UCP017292"/>
</dbReference>
<dbReference type="InterPro" id="IPR037274">
    <property type="entry name" value="Znf_CHY_sf"/>
</dbReference>
<reference evidence="5 6" key="1">
    <citation type="submission" date="2014-03" db="EMBL/GenBank/DDBJ databases">
        <authorList>
            <person name="Urmite Genomes U."/>
        </authorList>
    </citation>
    <scope>NUCLEOTIDE SEQUENCE [LARGE SCALE GENOMIC DNA]</scope>
    <source>
        <strain evidence="5 6">Vm-5</strain>
    </source>
</reference>
<feature type="domain" description="CHY-type" evidence="4">
    <location>
        <begin position="8"/>
        <end position="87"/>
    </location>
</feature>